<protein>
    <submittedName>
        <fullName evidence="1">Uncharacterized protein</fullName>
    </submittedName>
</protein>
<sequence length="421" mass="45740">MTAKTWLHEWLDAEGLHDLASVTTALDSRAAFGRLVEAAERYQAQPLRPAPTSDRGIVAGRSLDLTSFLACGHPDCRSRQIDDLFSHVWHYFDEIAVVGPDAHGFLDAVGVRGLQKGLEYFVLGNAQVLFHARAMGVEDLLLFTPKPPACSSHFSELASEPALHLSEEATGRLLRLLEEGGSIEAASDAHGVFFKHKMLKNGRVFVNNDQIPKPMGKGESVLRRVARVVLRKHWLAAASDVFESRALGLPLGAGIEFEMRVVSELSGGVTVNDVAFHLELPALKGISVKDLLALRQSERESFDAFRNALRQAAKERIANAAGSDPAKIAQEIRQDLIEPSLNVISRKLIAAEAILKRKQVLNLGIMGLATACGVLGQIPLATALFGGATAAAVAAHVKAKEERHEIALNDMYFLWTAHEAH</sequence>
<comment type="caution">
    <text evidence="1">The sequence shown here is derived from an EMBL/GenBank/DDBJ whole genome shotgun (WGS) entry which is preliminary data.</text>
</comment>
<evidence type="ECO:0000313" key="1">
    <source>
        <dbReference type="EMBL" id="NOK11871.1"/>
    </source>
</evidence>
<evidence type="ECO:0000313" key="2">
    <source>
        <dbReference type="Proteomes" id="UP000528460"/>
    </source>
</evidence>
<dbReference type="AlphaFoldDB" id="A0A7Y4JVD5"/>
<gene>
    <name evidence="1" type="ORF">HNS30_22785</name>
</gene>
<dbReference type="Proteomes" id="UP000528460">
    <property type="component" value="Unassembled WGS sequence"/>
</dbReference>
<dbReference type="EMBL" id="JABFJW010000188">
    <property type="protein sequence ID" value="NOK11871.1"/>
    <property type="molecule type" value="Genomic_DNA"/>
</dbReference>
<organism evidence="1 2">
    <name type="scientific">Corallococcus exercitus</name>
    <dbReference type="NCBI Taxonomy" id="2316736"/>
    <lineage>
        <taxon>Bacteria</taxon>
        <taxon>Pseudomonadati</taxon>
        <taxon>Myxococcota</taxon>
        <taxon>Myxococcia</taxon>
        <taxon>Myxococcales</taxon>
        <taxon>Cystobacterineae</taxon>
        <taxon>Myxococcaceae</taxon>
        <taxon>Corallococcus</taxon>
    </lineage>
</organism>
<name>A0A7Y4JVD5_9BACT</name>
<dbReference type="RefSeq" id="WP_171417872.1">
    <property type="nucleotide sequence ID" value="NZ_JABFJW010000188.1"/>
</dbReference>
<proteinExistence type="predicted"/>
<reference evidence="1 2" key="1">
    <citation type="submission" date="2020-05" db="EMBL/GenBank/DDBJ databases">
        <authorList>
            <person name="Whitworth D."/>
        </authorList>
    </citation>
    <scope>NUCLEOTIDE SEQUENCE [LARGE SCALE GENOMIC DNA]</scope>
    <source>
        <strain evidence="1 2">CA046A</strain>
    </source>
</reference>
<accession>A0A7Y4JVD5</accession>